<dbReference type="PROSITE" id="PS00756">
    <property type="entry name" value="SECY_2"/>
    <property type="match status" value="1"/>
</dbReference>
<keyword evidence="3 10" id="KW-0813">Transport</keyword>
<dbReference type="PANTHER" id="PTHR10906">
    <property type="entry name" value="SECY/SEC61-ALPHA FAMILY MEMBER"/>
    <property type="match status" value="1"/>
</dbReference>
<evidence type="ECO:0000256" key="4">
    <source>
        <dbReference type="ARBA" id="ARBA00022692"/>
    </source>
</evidence>
<evidence type="ECO:0000313" key="15">
    <source>
        <dbReference type="Proteomes" id="UP000092971"/>
    </source>
</evidence>
<comment type="similarity">
    <text evidence="2 10 13">Belongs to the SecY/SEC61-alpha family.</text>
</comment>
<reference evidence="14 15" key="1">
    <citation type="submission" date="2016-02" db="EMBL/GenBank/DDBJ databases">
        <title>Comparison of Clostridium stercorarium subspecies using comparative genomics and transcriptomics.</title>
        <authorList>
            <person name="Schellenberg J."/>
            <person name="Thallinger G."/>
            <person name="Levin D.B."/>
            <person name="Zhang X."/>
            <person name="Alvare G."/>
            <person name="Fristensky B."/>
            <person name="Sparling R."/>
        </authorList>
    </citation>
    <scope>NUCLEOTIDE SEQUENCE [LARGE SCALE GENOMIC DNA]</scope>
    <source>
        <strain evidence="14 15">DSM 2910</strain>
    </source>
</reference>
<evidence type="ECO:0000256" key="5">
    <source>
        <dbReference type="ARBA" id="ARBA00022927"/>
    </source>
</evidence>
<dbReference type="Gene3D" id="1.10.3370.10">
    <property type="entry name" value="SecY subunit domain"/>
    <property type="match status" value="1"/>
</dbReference>
<evidence type="ECO:0000256" key="11">
    <source>
        <dbReference type="RuleBase" id="RU000537"/>
    </source>
</evidence>
<proteinExistence type="inferred from homology"/>
<dbReference type="FunFam" id="1.10.3370.10:FF:000001">
    <property type="entry name" value="Preprotein translocase subunit SecY"/>
    <property type="match status" value="1"/>
</dbReference>
<feature type="transmembrane region" description="Helical" evidence="10">
    <location>
        <begin position="179"/>
        <end position="199"/>
    </location>
</feature>
<dbReference type="PROSITE" id="PS00755">
    <property type="entry name" value="SECY_1"/>
    <property type="match status" value="1"/>
</dbReference>
<evidence type="ECO:0000256" key="3">
    <source>
        <dbReference type="ARBA" id="ARBA00022448"/>
    </source>
</evidence>
<keyword evidence="5 10" id="KW-0653">Protein transport</keyword>
<evidence type="ECO:0000256" key="9">
    <source>
        <dbReference type="ARBA" id="ARBA00039733"/>
    </source>
</evidence>
<dbReference type="GO" id="GO:0043952">
    <property type="term" value="P:protein transport by the Sec complex"/>
    <property type="evidence" value="ECO:0007669"/>
    <property type="project" value="UniProtKB-UniRule"/>
</dbReference>
<protein>
    <recommendedName>
        <fullName evidence="9 10">Protein translocase subunit SecY</fullName>
    </recommendedName>
</protein>
<keyword evidence="10" id="KW-1003">Cell membrane</keyword>
<keyword evidence="8 10" id="KW-0472">Membrane</keyword>
<comment type="subunit">
    <text evidence="10">Component of the Sec protein translocase complex. Heterotrimer consisting of SecY, SecE and SecG subunits. The heterotrimers can form oligomers, although 1 heterotrimer is thought to be able to translocate proteins. Interacts with the ribosome. Interacts with SecDF, and other proteins may be involved. Interacts with SecA.</text>
</comment>
<name>A0A1B1YGC2_THEST</name>
<dbReference type="InterPro" id="IPR030659">
    <property type="entry name" value="SecY_CS"/>
</dbReference>
<dbReference type="SMR" id="A0A1B1YGC2"/>
<dbReference type="GO" id="GO:0065002">
    <property type="term" value="P:intracellular protein transmembrane transport"/>
    <property type="evidence" value="ECO:0007669"/>
    <property type="project" value="UniProtKB-UniRule"/>
</dbReference>
<dbReference type="OrthoDB" id="9809248at2"/>
<dbReference type="Pfam" id="PF00344">
    <property type="entry name" value="SecY"/>
    <property type="match status" value="1"/>
</dbReference>
<dbReference type="GO" id="GO:0006605">
    <property type="term" value="P:protein targeting"/>
    <property type="evidence" value="ECO:0007669"/>
    <property type="project" value="UniProtKB-UniRule"/>
</dbReference>
<feature type="transmembrane region" description="Helical" evidence="10">
    <location>
        <begin position="369"/>
        <end position="390"/>
    </location>
</feature>
<evidence type="ECO:0000256" key="6">
    <source>
        <dbReference type="ARBA" id="ARBA00022989"/>
    </source>
</evidence>
<keyword evidence="4 10" id="KW-0812">Transmembrane</keyword>
<comment type="subcellular location">
    <subcellularLocation>
        <location evidence="10">Cell membrane</location>
        <topology evidence="10">Multi-pass membrane protein</topology>
    </subcellularLocation>
    <subcellularLocation>
        <location evidence="1 12">Membrane</location>
        <topology evidence="1 12">Multi-pass membrane protein</topology>
    </subcellularLocation>
</comment>
<dbReference type="GO" id="GO:0005886">
    <property type="term" value="C:plasma membrane"/>
    <property type="evidence" value="ECO:0007669"/>
    <property type="project" value="UniProtKB-SubCell"/>
</dbReference>
<dbReference type="HAMAP" id="MF_01465">
    <property type="entry name" value="SecY"/>
    <property type="match status" value="1"/>
</dbReference>
<dbReference type="RefSeq" id="WP_015360251.1">
    <property type="nucleotide sequence ID" value="NZ_CP014672.1"/>
</dbReference>
<accession>A0A1B1YGC2</accession>
<dbReference type="EMBL" id="CP014672">
    <property type="protein sequence ID" value="ANW99805.1"/>
    <property type="molecule type" value="Genomic_DNA"/>
</dbReference>
<sequence>MANNMVASIRNAWKVPELRKRMLMTVLMLLIFRLGTHIPVPGLSAAALSQLAQTGSSLFGFINIISGGAFSNASIFSMSISPYITASIIIQLLTIAIPKLEQLSKEGEHGRKILAQWTRYSTVILGFIQASAMYAGIRDAVVRRNFWSYLTITLTFTAGTAFLMWLGEQITEYGIGNGISLLIFTGILSRGPSLAAILYEYLRAEILGPGVVGYIVLVVIILVMIAMIALVVYVQEAERRIPVQYAKRVVGRKMYGGQSTHIPIKVNSAGVMPIIFAMSIMTFPPTIINLIWGSKETGPVLTYLKNINDKWWFTIAYALLVMFFTFFYTMIAFNPIELANNIKKNGGFVPGIRPGKPTADYITKVLNRVTWFGAFFLALVTVLPSLLQAFTKISNVWLGGTSLLILVSVAIETVRQIESQLMLRHYKGFLD</sequence>
<keyword evidence="6 10" id="KW-1133">Transmembrane helix</keyword>
<evidence type="ECO:0000256" key="2">
    <source>
        <dbReference type="ARBA" id="ARBA00005751"/>
    </source>
</evidence>
<dbReference type="AlphaFoldDB" id="A0A1B1YGC2"/>
<gene>
    <name evidence="10" type="primary">secY</name>
    <name evidence="14" type="ORF">CSTERTH_12570</name>
</gene>
<dbReference type="InterPro" id="IPR026593">
    <property type="entry name" value="SecY"/>
</dbReference>
<comment type="function">
    <text evidence="10 11">The central subunit of the protein translocation channel SecYEG. Consists of two halves formed by TMs 1-5 and 6-10. These two domains form a lateral gate at the front which open onto the bilayer between TMs 2 and 7, and are clamped together by SecE at the back. The channel is closed by both a pore ring composed of hydrophobic SecY resides and a short helix (helix 2A) on the extracellular side of the membrane which forms a plug. The plug probably moves laterally to allow the channel to open. The ring and the pore may move independently.</text>
</comment>
<feature type="transmembrane region" description="Helical" evidence="10">
    <location>
        <begin position="149"/>
        <end position="167"/>
    </location>
</feature>
<dbReference type="PRINTS" id="PR00303">
    <property type="entry name" value="SECYTRNLCASE"/>
</dbReference>
<organism evidence="14 15">
    <name type="scientific">Thermoclostridium stercorarium subsp. thermolacticum DSM 2910</name>
    <dbReference type="NCBI Taxonomy" id="1121336"/>
    <lineage>
        <taxon>Bacteria</taxon>
        <taxon>Bacillati</taxon>
        <taxon>Bacillota</taxon>
        <taxon>Clostridia</taxon>
        <taxon>Eubacteriales</taxon>
        <taxon>Oscillospiraceae</taxon>
        <taxon>Thermoclostridium</taxon>
    </lineage>
</organism>
<evidence type="ECO:0000256" key="12">
    <source>
        <dbReference type="RuleBase" id="RU003484"/>
    </source>
</evidence>
<evidence type="ECO:0000256" key="8">
    <source>
        <dbReference type="ARBA" id="ARBA00023136"/>
    </source>
</evidence>
<comment type="caution">
    <text evidence="10">Lacks conserved residue(s) required for the propagation of feature annotation.</text>
</comment>
<dbReference type="InterPro" id="IPR002208">
    <property type="entry name" value="SecY/SEC61-alpha"/>
</dbReference>
<feature type="transmembrane region" description="Helical" evidence="10">
    <location>
        <begin position="73"/>
        <end position="97"/>
    </location>
</feature>
<feature type="transmembrane region" description="Helical" evidence="10">
    <location>
        <begin position="312"/>
        <end position="333"/>
    </location>
</feature>
<keyword evidence="7 10" id="KW-0811">Translocation</keyword>
<evidence type="ECO:0000256" key="10">
    <source>
        <dbReference type="HAMAP-Rule" id="MF_01465"/>
    </source>
</evidence>
<feature type="transmembrane region" description="Helical" evidence="10">
    <location>
        <begin position="396"/>
        <end position="414"/>
    </location>
</feature>
<feature type="transmembrane region" description="Helical" evidence="10">
    <location>
        <begin position="211"/>
        <end position="234"/>
    </location>
</feature>
<dbReference type="NCBIfam" id="TIGR00967">
    <property type="entry name" value="3a0501s007"/>
    <property type="match status" value="1"/>
</dbReference>
<evidence type="ECO:0000256" key="1">
    <source>
        <dbReference type="ARBA" id="ARBA00004141"/>
    </source>
</evidence>
<evidence type="ECO:0000256" key="7">
    <source>
        <dbReference type="ARBA" id="ARBA00023010"/>
    </source>
</evidence>
<dbReference type="InterPro" id="IPR023201">
    <property type="entry name" value="SecY_dom_sf"/>
</dbReference>
<dbReference type="PIRSF" id="PIRSF004557">
    <property type="entry name" value="SecY"/>
    <property type="match status" value="1"/>
</dbReference>
<feature type="transmembrane region" description="Helical" evidence="10">
    <location>
        <begin position="117"/>
        <end position="137"/>
    </location>
</feature>
<evidence type="ECO:0000313" key="14">
    <source>
        <dbReference type="EMBL" id="ANW99805.1"/>
    </source>
</evidence>
<evidence type="ECO:0000256" key="13">
    <source>
        <dbReference type="RuleBase" id="RU004349"/>
    </source>
</evidence>
<dbReference type="Proteomes" id="UP000092971">
    <property type="component" value="Chromosome"/>
</dbReference>
<feature type="transmembrane region" description="Helical" evidence="10">
    <location>
        <begin position="271"/>
        <end position="292"/>
    </location>
</feature>
<dbReference type="SUPFAM" id="SSF103491">
    <property type="entry name" value="Preprotein translocase SecY subunit"/>
    <property type="match status" value="1"/>
</dbReference>